<evidence type="ECO:0000313" key="4">
    <source>
        <dbReference type="Proteomes" id="UP000218765"/>
    </source>
</evidence>
<gene>
    <name evidence="3" type="ORF">FOKN1_2377</name>
</gene>
<dbReference type="PANTHER" id="PTHR33221:SF5">
    <property type="entry name" value="HTH-TYPE TRANSCRIPTIONAL REGULATOR ISCR"/>
    <property type="match status" value="1"/>
</dbReference>
<name>A0A1Z4VSY9_9GAMM</name>
<keyword evidence="1" id="KW-0238">DNA-binding</keyword>
<dbReference type="EMBL" id="AP018052">
    <property type="protein sequence ID" value="BAZ94751.1"/>
    <property type="molecule type" value="Genomic_DNA"/>
</dbReference>
<dbReference type="Gene3D" id="1.10.10.10">
    <property type="entry name" value="Winged helix-like DNA-binding domain superfamily/Winged helix DNA-binding domain"/>
    <property type="match status" value="1"/>
</dbReference>
<evidence type="ECO:0000256" key="1">
    <source>
        <dbReference type="ARBA" id="ARBA00023125"/>
    </source>
</evidence>
<dbReference type="KEGG" id="ttc:FOKN1_2377"/>
<dbReference type="OrthoDB" id="9808360at2"/>
<evidence type="ECO:0000313" key="3">
    <source>
        <dbReference type="EMBL" id="BAZ94751.1"/>
    </source>
</evidence>
<dbReference type="InterPro" id="IPR000944">
    <property type="entry name" value="Tscrpt_reg_Rrf2"/>
</dbReference>
<dbReference type="InterPro" id="IPR036388">
    <property type="entry name" value="WH-like_DNA-bd_sf"/>
</dbReference>
<dbReference type="GO" id="GO:0005829">
    <property type="term" value="C:cytosol"/>
    <property type="evidence" value="ECO:0007669"/>
    <property type="project" value="TreeGrafter"/>
</dbReference>
<sequence>MRLSTKGRYAVTAMMDLAVHQDTGPVTLADISRCQGISLSYLEQLFAKLRRQGLVKGVRGPGGGYRLAKPPCDISVADIILAVDEKVDTTLCEGQENCQGGKRCLTHELWNNLSQQIYDYLAQINLEEFLSRPSVREVIERQGEAGQHKHEHEVRRFTLA</sequence>
<dbReference type="Proteomes" id="UP000218765">
    <property type="component" value="Chromosome"/>
</dbReference>
<accession>A0A1Z4VSY9</accession>
<dbReference type="NCBIfam" id="TIGR00738">
    <property type="entry name" value="rrf2_super"/>
    <property type="match status" value="1"/>
</dbReference>
<proteinExistence type="predicted"/>
<dbReference type="PROSITE" id="PS51197">
    <property type="entry name" value="HTH_RRF2_2"/>
    <property type="match status" value="1"/>
</dbReference>
<dbReference type="InterPro" id="IPR036390">
    <property type="entry name" value="WH_DNA-bd_sf"/>
</dbReference>
<evidence type="ECO:0000256" key="2">
    <source>
        <dbReference type="SAM" id="MobiDB-lite"/>
    </source>
</evidence>
<feature type="region of interest" description="Disordered" evidence="2">
    <location>
        <begin position="141"/>
        <end position="160"/>
    </location>
</feature>
<keyword evidence="4" id="KW-1185">Reference proteome</keyword>
<dbReference type="RefSeq" id="WP_096366812.1">
    <property type="nucleotide sequence ID" value="NZ_AP018052.1"/>
</dbReference>
<reference evidence="3 4" key="1">
    <citation type="submission" date="2017-05" db="EMBL/GenBank/DDBJ databases">
        <title>Thiocyanate degradation by Thiohalobacter thiocyanaticus FOKN1.</title>
        <authorList>
            <person name="Oshiki M."/>
            <person name="Fukushima T."/>
            <person name="Kawano S."/>
            <person name="Nakagawa J."/>
        </authorList>
    </citation>
    <scope>NUCLEOTIDE SEQUENCE [LARGE SCALE GENOMIC DNA]</scope>
    <source>
        <strain evidence="3 4">FOKN1</strain>
    </source>
</reference>
<dbReference type="GO" id="GO:0003700">
    <property type="term" value="F:DNA-binding transcription factor activity"/>
    <property type="evidence" value="ECO:0007669"/>
    <property type="project" value="TreeGrafter"/>
</dbReference>
<protein>
    <submittedName>
        <fullName evidence="3">Iron-sulfur cluster regulator IscR</fullName>
    </submittedName>
</protein>
<dbReference type="AlphaFoldDB" id="A0A1Z4VSY9"/>
<dbReference type="GO" id="GO:0003677">
    <property type="term" value="F:DNA binding"/>
    <property type="evidence" value="ECO:0007669"/>
    <property type="project" value="UniProtKB-KW"/>
</dbReference>
<dbReference type="FunFam" id="1.10.10.10:FF:000026">
    <property type="entry name" value="HTH-type transcriptional regulator IscR"/>
    <property type="match status" value="1"/>
</dbReference>
<dbReference type="Pfam" id="PF02082">
    <property type="entry name" value="Rrf2"/>
    <property type="match status" value="1"/>
</dbReference>
<dbReference type="SUPFAM" id="SSF46785">
    <property type="entry name" value="Winged helix' DNA-binding domain"/>
    <property type="match status" value="1"/>
</dbReference>
<organism evidence="3 4">
    <name type="scientific">Thiohalobacter thiocyanaticus</name>
    <dbReference type="NCBI Taxonomy" id="585455"/>
    <lineage>
        <taxon>Bacteria</taxon>
        <taxon>Pseudomonadati</taxon>
        <taxon>Pseudomonadota</taxon>
        <taxon>Gammaproteobacteria</taxon>
        <taxon>Thiohalobacterales</taxon>
        <taxon>Thiohalobacteraceae</taxon>
        <taxon>Thiohalobacter</taxon>
    </lineage>
</organism>
<dbReference type="PANTHER" id="PTHR33221">
    <property type="entry name" value="WINGED HELIX-TURN-HELIX TRANSCRIPTIONAL REGULATOR, RRF2 FAMILY"/>
    <property type="match status" value="1"/>
</dbReference>